<proteinExistence type="predicted"/>
<sequence length="129" mass="13362">MKILAQLRNPVLPPALGGGANPNISAGGAGVGGLISALVGGMFIVAFFMTMFYLISGAIFWITSEGEKSNLEGARKRITHAIIGLIVIGSIWAIMTLVGDFFGLDFEHLPIPSLQSQPAGVGGGGPRVR</sequence>
<keyword evidence="1" id="KW-1133">Transmembrane helix</keyword>
<feature type="transmembrane region" description="Helical" evidence="1">
    <location>
        <begin position="82"/>
        <end position="104"/>
    </location>
</feature>
<dbReference type="EMBL" id="LCOQ01000010">
    <property type="protein sequence ID" value="KKU80766.1"/>
    <property type="molecule type" value="Genomic_DNA"/>
</dbReference>
<evidence type="ECO:0000313" key="2">
    <source>
        <dbReference type="EMBL" id="KKU80766.1"/>
    </source>
</evidence>
<gene>
    <name evidence="2" type="ORF">UY08_C0010G0012</name>
</gene>
<dbReference type="AlphaFoldDB" id="A0A0G1TG88"/>
<keyword evidence="1" id="KW-0472">Membrane</keyword>
<accession>A0A0G1TG88</accession>
<evidence type="ECO:0000256" key="1">
    <source>
        <dbReference type="SAM" id="Phobius"/>
    </source>
</evidence>
<reference evidence="2 3" key="1">
    <citation type="journal article" date="2015" name="Nature">
        <title>rRNA introns, odd ribosomes, and small enigmatic genomes across a large radiation of phyla.</title>
        <authorList>
            <person name="Brown C.T."/>
            <person name="Hug L.A."/>
            <person name="Thomas B.C."/>
            <person name="Sharon I."/>
            <person name="Castelle C.J."/>
            <person name="Singh A."/>
            <person name="Wilkins M.J."/>
            <person name="Williams K.H."/>
            <person name="Banfield J.F."/>
        </authorList>
    </citation>
    <scope>NUCLEOTIDE SEQUENCE [LARGE SCALE GENOMIC DNA]</scope>
</reference>
<organism evidence="2 3">
    <name type="scientific">Candidatus Gottesmanbacteria bacterium GW2011_GWA1_47_8</name>
    <dbReference type="NCBI Taxonomy" id="1618438"/>
    <lineage>
        <taxon>Bacteria</taxon>
        <taxon>Candidatus Gottesmaniibacteriota</taxon>
    </lineage>
</organism>
<name>A0A0G1TG88_9BACT</name>
<evidence type="ECO:0000313" key="3">
    <source>
        <dbReference type="Proteomes" id="UP000034212"/>
    </source>
</evidence>
<dbReference type="Proteomes" id="UP000034212">
    <property type="component" value="Unassembled WGS sequence"/>
</dbReference>
<protein>
    <submittedName>
        <fullName evidence="2">Uncharacterized protein</fullName>
    </submittedName>
</protein>
<keyword evidence="1" id="KW-0812">Transmembrane</keyword>
<comment type="caution">
    <text evidence="2">The sequence shown here is derived from an EMBL/GenBank/DDBJ whole genome shotgun (WGS) entry which is preliminary data.</text>
</comment>
<feature type="transmembrane region" description="Helical" evidence="1">
    <location>
        <begin position="34"/>
        <end position="62"/>
    </location>
</feature>